<keyword evidence="4 7" id="KW-0949">S-adenosyl-L-methionine</keyword>
<keyword evidence="5" id="KW-0680">Restriction system</keyword>
<reference evidence="9 10" key="1">
    <citation type="submission" date="2019-09" db="EMBL/GenBank/DDBJ databases">
        <authorList>
            <person name="Chandra G."/>
            <person name="Truman W A."/>
        </authorList>
    </citation>
    <scope>NUCLEOTIDE SEQUENCE [LARGE SCALE GENOMIC DNA]</scope>
    <source>
        <strain evidence="9">PS723</strain>
    </source>
</reference>
<dbReference type="PROSITE" id="PS00095">
    <property type="entry name" value="C5_MTASE_2"/>
    <property type="match status" value="1"/>
</dbReference>
<dbReference type="Proteomes" id="UP000379480">
    <property type="component" value="Unassembled WGS sequence"/>
</dbReference>
<dbReference type="GO" id="GO:0003677">
    <property type="term" value="F:DNA binding"/>
    <property type="evidence" value="ECO:0007669"/>
    <property type="project" value="TreeGrafter"/>
</dbReference>
<organism evidence="9 10">
    <name type="scientific">Pseudomonas fluorescens</name>
    <dbReference type="NCBI Taxonomy" id="294"/>
    <lineage>
        <taxon>Bacteria</taxon>
        <taxon>Pseudomonadati</taxon>
        <taxon>Pseudomonadota</taxon>
        <taxon>Gammaproteobacteria</taxon>
        <taxon>Pseudomonadales</taxon>
        <taxon>Pseudomonadaceae</taxon>
        <taxon>Pseudomonas</taxon>
    </lineage>
</organism>
<evidence type="ECO:0000256" key="4">
    <source>
        <dbReference type="ARBA" id="ARBA00022691"/>
    </source>
</evidence>
<dbReference type="PANTHER" id="PTHR10629">
    <property type="entry name" value="CYTOSINE-SPECIFIC METHYLTRANSFERASE"/>
    <property type="match status" value="1"/>
</dbReference>
<evidence type="ECO:0000256" key="5">
    <source>
        <dbReference type="ARBA" id="ARBA00022747"/>
    </source>
</evidence>
<dbReference type="EMBL" id="CABVHY010000023">
    <property type="protein sequence ID" value="VVO21945.1"/>
    <property type="molecule type" value="Genomic_DNA"/>
</dbReference>
<name>A0A5E7E5J1_PSEFL</name>
<evidence type="ECO:0000313" key="9">
    <source>
        <dbReference type="EMBL" id="VVO21945.1"/>
    </source>
</evidence>
<dbReference type="InterPro" id="IPR029063">
    <property type="entry name" value="SAM-dependent_MTases_sf"/>
</dbReference>
<evidence type="ECO:0000256" key="3">
    <source>
        <dbReference type="ARBA" id="ARBA00022679"/>
    </source>
</evidence>
<dbReference type="GO" id="GO:0009307">
    <property type="term" value="P:DNA restriction-modification system"/>
    <property type="evidence" value="ECO:0007669"/>
    <property type="project" value="UniProtKB-KW"/>
</dbReference>
<dbReference type="InterPro" id="IPR031303">
    <property type="entry name" value="C5_meth_CS"/>
</dbReference>
<evidence type="ECO:0000256" key="1">
    <source>
        <dbReference type="ARBA" id="ARBA00011975"/>
    </source>
</evidence>
<comment type="catalytic activity">
    <reaction evidence="6">
        <text>a 2'-deoxycytidine in DNA + S-adenosyl-L-methionine = a 5-methyl-2'-deoxycytidine in DNA + S-adenosyl-L-homocysteine + H(+)</text>
        <dbReference type="Rhea" id="RHEA:13681"/>
        <dbReference type="Rhea" id="RHEA-COMP:11369"/>
        <dbReference type="Rhea" id="RHEA-COMP:11370"/>
        <dbReference type="ChEBI" id="CHEBI:15378"/>
        <dbReference type="ChEBI" id="CHEBI:57856"/>
        <dbReference type="ChEBI" id="CHEBI:59789"/>
        <dbReference type="ChEBI" id="CHEBI:85452"/>
        <dbReference type="ChEBI" id="CHEBI:85454"/>
        <dbReference type="EC" id="2.1.1.37"/>
    </reaction>
</comment>
<evidence type="ECO:0000313" key="10">
    <source>
        <dbReference type="Proteomes" id="UP000379480"/>
    </source>
</evidence>
<dbReference type="NCBIfam" id="TIGR00675">
    <property type="entry name" value="dcm"/>
    <property type="match status" value="1"/>
</dbReference>
<dbReference type="GO" id="GO:0032259">
    <property type="term" value="P:methylation"/>
    <property type="evidence" value="ECO:0007669"/>
    <property type="project" value="UniProtKB-KW"/>
</dbReference>
<dbReference type="PRINTS" id="PR00105">
    <property type="entry name" value="C5METTRFRASE"/>
</dbReference>
<keyword evidence="3 7" id="KW-0808">Transferase</keyword>
<keyword evidence="2 7" id="KW-0489">Methyltransferase</keyword>
<dbReference type="Gene3D" id="3.40.50.150">
    <property type="entry name" value="Vaccinia Virus protein VP39"/>
    <property type="match status" value="1"/>
</dbReference>
<dbReference type="SUPFAM" id="SSF53335">
    <property type="entry name" value="S-adenosyl-L-methionine-dependent methyltransferases"/>
    <property type="match status" value="1"/>
</dbReference>
<comment type="similarity">
    <text evidence="7 8">Belongs to the class I-like SAM-binding methyltransferase superfamily. C5-methyltransferase family.</text>
</comment>
<sequence>MIDAVDLFCGAGGLTAGLRMAGINVRAGYDIDRNCEYAYRENNQAEFVAKSVSDVTADEICSWYQSGRIKLLAGCAPCQPFSSYSLGRDTRTDRKWPLLYEFKRLIEAANPDIVTMENVPDVTKHQVYQDFVDGLQAEYHVWAGTIRCVDYGLPQHRRRHVLIASRLGAISMIPPTHIGKPVTVAQAIGHLPKIAAGACDPSDELHRAATLTPINLQRIMQSTPGGTWKSWPEELRADCHRKASGKTFPSVYGRMRPDEPGPTMTTLCYGFGNGRFGHPQQDRAISLREAAILQSFPDEYKFMPSDKITFKGVGRMIGNAVPVRLGEVIGLSIQEHLKSHAVLLALNSRN</sequence>
<dbReference type="AlphaFoldDB" id="A0A5E7E5J1"/>
<protein>
    <recommendedName>
        <fullName evidence="1">DNA (cytosine-5-)-methyltransferase</fullName>
        <ecNumber evidence="1">2.1.1.37</ecNumber>
    </recommendedName>
</protein>
<dbReference type="EC" id="2.1.1.37" evidence="1"/>
<dbReference type="GO" id="GO:0044027">
    <property type="term" value="P:negative regulation of gene expression via chromosomal CpG island methylation"/>
    <property type="evidence" value="ECO:0007669"/>
    <property type="project" value="TreeGrafter"/>
</dbReference>
<gene>
    <name evidence="9" type="primary">ydiO</name>
    <name evidence="9" type="ORF">PS723_04282</name>
</gene>
<dbReference type="InterPro" id="IPR001525">
    <property type="entry name" value="C5_MeTfrase"/>
</dbReference>
<dbReference type="PROSITE" id="PS51679">
    <property type="entry name" value="SAM_MT_C5"/>
    <property type="match status" value="1"/>
</dbReference>
<dbReference type="OrthoDB" id="9813719at2"/>
<dbReference type="InterPro" id="IPR050390">
    <property type="entry name" value="C5-Methyltransferase"/>
</dbReference>
<proteinExistence type="inferred from homology"/>
<dbReference type="Gene3D" id="3.90.120.10">
    <property type="entry name" value="DNA Methylase, subunit A, domain 2"/>
    <property type="match status" value="1"/>
</dbReference>
<evidence type="ECO:0000256" key="2">
    <source>
        <dbReference type="ARBA" id="ARBA00022603"/>
    </source>
</evidence>
<accession>A0A5E7E5J1</accession>
<dbReference type="RefSeq" id="WP_150805607.1">
    <property type="nucleotide sequence ID" value="NZ_CABVHY010000023.1"/>
</dbReference>
<evidence type="ECO:0000256" key="7">
    <source>
        <dbReference type="PROSITE-ProRule" id="PRU01016"/>
    </source>
</evidence>
<dbReference type="GO" id="GO:0003886">
    <property type="term" value="F:DNA (cytosine-5-)-methyltransferase activity"/>
    <property type="evidence" value="ECO:0007669"/>
    <property type="project" value="UniProtKB-EC"/>
</dbReference>
<evidence type="ECO:0000256" key="6">
    <source>
        <dbReference type="ARBA" id="ARBA00047422"/>
    </source>
</evidence>
<dbReference type="Pfam" id="PF00145">
    <property type="entry name" value="DNA_methylase"/>
    <property type="match status" value="1"/>
</dbReference>
<dbReference type="PANTHER" id="PTHR10629:SF52">
    <property type="entry name" value="DNA (CYTOSINE-5)-METHYLTRANSFERASE 1"/>
    <property type="match status" value="1"/>
</dbReference>
<feature type="active site" evidence="7">
    <location>
        <position position="78"/>
    </location>
</feature>
<evidence type="ECO:0000256" key="8">
    <source>
        <dbReference type="RuleBase" id="RU000416"/>
    </source>
</evidence>